<keyword evidence="4" id="KW-1185">Reference proteome</keyword>
<feature type="signal peptide" evidence="2">
    <location>
        <begin position="1"/>
        <end position="21"/>
    </location>
</feature>
<dbReference type="RefSeq" id="WP_304537585.1">
    <property type="nucleotide sequence ID" value="NZ_JAUQOM010000020.1"/>
</dbReference>
<sequence length="114" mass="12334">MNRYLCVIGAMLAAAATPALASEASPSAPTEPAAVQRTADRQAMSEQVRQGLSQLRETLEARKREAKQRAKAAKHEANGLCSDCPEQDAEAHLHSISEERKADCPECIERAVYA</sequence>
<feature type="region of interest" description="Disordered" evidence="1">
    <location>
        <begin position="61"/>
        <end position="84"/>
    </location>
</feature>
<gene>
    <name evidence="3" type="ORF">Q4610_19765</name>
</gene>
<feature type="region of interest" description="Disordered" evidence="1">
    <location>
        <begin position="18"/>
        <end position="49"/>
    </location>
</feature>
<evidence type="ECO:0000256" key="2">
    <source>
        <dbReference type="SAM" id="SignalP"/>
    </source>
</evidence>
<dbReference type="EMBL" id="JAUQOM010000020">
    <property type="protein sequence ID" value="MDO7837287.1"/>
    <property type="molecule type" value="Genomic_DNA"/>
</dbReference>
<keyword evidence="2" id="KW-0732">Signal</keyword>
<comment type="caution">
    <text evidence="3">The sequence shown here is derived from an EMBL/GenBank/DDBJ whole genome shotgun (WGS) entry which is preliminary data.</text>
</comment>
<reference evidence="3" key="1">
    <citation type="submission" date="2023-07" db="EMBL/GenBank/DDBJ databases">
        <title>Bacterial whole genome sequence for Sphingobium sp. HBC34.</title>
        <authorList>
            <person name="Le V."/>
            <person name="Ko S.-R."/>
            <person name="Ahn C.-Y."/>
            <person name="Oh H.-M."/>
        </authorList>
    </citation>
    <scope>NUCLEOTIDE SEQUENCE</scope>
    <source>
        <strain evidence="3">HBC34</strain>
    </source>
</reference>
<feature type="compositionally biased region" description="Low complexity" evidence="1">
    <location>
        <begin position="18"/>
        <end position="34"/>
    </location>
</feature>
<protein>
    <recommendedName>
        <fullName evidence="5">Molecular chaperone DnaK</fullName>
    </recommendedName>
</protein>
<proteinExistence type="predicted"/>
<evidence type="ECO:0000256" key="1">
    <source>
        <dbReference type="SAM" id="MobiDB-lite"/>
    </source>
</evidence>
<dbReference type="Proteomes" id="UP001176471">
    <property type="component" value="Unassembled WGS sequence"/>
</dbReference>
<evidence type="ECO:0008006" key="5">
    <source>
        <dbReference type="Google" id="ProtNLM"/>
    </source>
</evidence>
<accession>A0ABT8ZRW4</accession>
<evidence type="ECO:0000313" key="4">
    <source>
        <dbReference type="Proteomes" id="UP001176471"/>
    </source>
</evidence>
<organism evidence="3 4">
    <name type="scientific">Sphingobium cyanobacteriorum</name>
    <dbReference type="NCBI Taxonomy" id="3063954"/>
    <lineage>
        <taxon>Bacteria</taxon>
        <taxon>Pseudomonadati</taxon>
        <taxon>Pseudomonadota</taxon>
        <taxon>Alphaproteobacteria</taxon>
        <taxon>Sphingomonadales</taxon>
        <taxon>Sphingomonadaceae</taxon>
        <taxon>Sphingobium</taxon>
    </lineage>
</organism>
<feature type="chain" id="PRO_5045173258" description="Molecular chaperone DnaK" evidence="2">
    <location>
        <begin position="22"/>
        <end position="114"/>
    </location>
</feature>
<evidence type="ECO:0000313" key="3">
    <source>
        <dbReference type="EMBL" id="MDO7837287.1"/>
    </source>
</evidence>
<name>A0ABT8ZRW4_9SPHN</name>